<dbReference type="Proteomes" id="UP000530670">
    <property type="component" value="Unassembled WGS sequence"/>
</dbReference>
<dbReference type="InterPro" id="IPR013149">
    <property type="entry name" value="ADH-like_C"/>
</dbReference>
<dbReference type="OrthoDB" id="5407715at2759"/>
<feature type="domain" description="Alcohol dehydrogenase-like N-terminal" evidence="2">
    <location>
        <begin position="32"/>
        <end position="148"/>
    </location>
</feature>
<dbReference type="EMBL" id="JAAQRI010000008">
    <property type="protein sequence ID" value="KAF5651418.1"/>
    <property type="molecule type" value="Genomic_DNA"/>
</dbReference>
<dbReference type="SUPFAM" id="SSF50129">
    <property type="entry name" value="GroES-like"/>
    <property type="match status" value="1"/>
</dbReference>
<gene>
    <name evidence="3" type="ORF">FTJAE_165</name>
</gene>
<dbReference type="InterPro" id="IPR036291">
    <property type="entry name" value="NAD(P)-bd_dom_sf"/>
</dbReference>
<dbReference type="SUPFAM" id="SSF51735">
    <property type="entry name" value="NAD(P)-binding Rossmann-fold domains"/>
    <property type="match status" value="1"/>
</dbReference>
<proteinExistence type="predicted"/>
<protein>
    <submittedName>
        <fullName evidence="3">Isopropanol dehydrogenase</fullName>
    </submittedName>
</protein>
<dbReference type="AlphaFoldDB" id="A0A8H5SGX9"/>
<sequence>MANPSTQRAVVLEEFGKPVSIVNNRPIPEAIPGSVVVKVFAAPLPRYIQSFYDGTIPAPALTPPFVPNPGALGRVHKVGSGAAKIKEGDLVYVSTAILGRDDPNTFIMTGHVKGLPGPNTDRLAEGDFRDGSFQQYQRAPLENAYPINERRIKELVFEAGDIKISDTVVIGPSGGTFGGNTVEVALAVGANVIALGRDAEMLGDLKSRLKSPRLTTVLMTGDVEADAGKIIAATPGGEGVDVYNDWSPGGAQGAPYLPAAEHALKRGGRIVLSGGAFGPAEVPYISVVFKKLKVEGSWMCNRQSMERIIRMIEDGRIDLGPESGVQVNRFQLDEVCDAIKHAEENTRWRNITVVAPNMYNG</sequence>
<dbReference type="Gene3D" id="3.90.180.10">
    <property type="entry name" value="Medium-chain alcohol dehydrogenases, catalytic domain"/>
    <property type="match status" value="1"/>
</dbReference>
<dbReference type="PANTHER" id="PTHR43677:SF4">
    <property type="entry name" value="QUINONE OXIDOREDUCTASE-LIKE PROTEIN 2"/>
    <property type="match status" value="1"/>
</dbReference>
<reference evidence="3 4" key="1">
    <citation type="submission" date="2020-05" db="EMBL/GenBank/DDBJ databases">
        <title>Identification and distribution of gene clusters putatively required for synthesis of sphingolipid metabolism inhibitors in phylogenetically diverse species of the filamentous fungus Fusarium.</title>
        <authorList>
            <person name="Kim H.-S."/>
            <person name="Busman M."/>
            <person name="Brown D.W."/>
            <person name="Divon H."/>
            <person name="Uhlig S."/>
            <person name="Proctor R.H."/>
        </authorList>
    </citation>
    <scope>NUCLEOTIDE SEQUENCE [LARGE SCALE GENOMIC DNA]</scope>
    <source>
        <strain evidence="3 4">NRRL 66243</strain>
    </source>
</reference>
<dbReference type="GO" id="GO:0016491">
    <property type="term" value="F:oxidoreductase activity"/>
    <property type="evidence" value="ECO:0007669"/>
    <property type="project" value="TreeGrafter"/>
</dbReference>
<dbReference type="InterPro" id="IPR011032">
    <property type="entry name" value="GroES-like_sf"/>
</dbReference>
<keyword evidence="4" id="KW-1185">Reference proteome</keyword>
<dbReference type="GeneID" id="59300031"/>
<dbReference type="InterPro" id="IPR013154">
    <property type="entry name" value="ADH-like_N"/>
</dbReference>
<name>A0A8H5SGX9_9HYPO</name>
<organism evidence="3 4">
    <name type="scientific">Fusarium tjaetaba</name>
    <dbReference type="NCBI Taxonomy" id="1567544"/>
    <lineage>
        <taxon>Eukaryota</taxon>
        <taxon>Fungi</taxon>
        <taxon>Dikarya</taxon>
        <taxon>Ascomycota</taxon>
        <taxon>Pezizomycotina</taxon>
        <taxon>Sordariomycetes</taxon>
        <taxon>Hypocreomycetidae</taxon>
        <taxon>Hypocreales</taxon>
        <taxon>Nectriaceae</taxon>
        <taxon>Fusarium</taxon>
        <taxon>Fusarium fujikuroi species complex</taxon>
    </lineage>
</organism>
<dbReference type="RefSeq" id="XP_037212768.1">
    <property type="nucleotide sequence ID" value="XM_037347761.1"/>
</dbReference>
<comment type="caution">
    <text evidence="3">The sequence shown here is derived from an EMBL/GenBank/DDBJ whole genome shotgun (WGS) entry which is preliminary data.</text>
</comment>
<evidence type="ECO:0000259" key="2">
    <source>
        <dbReference type="Pfam" id="PF08240"/>
    </source>
</evidence>
<feature type="domain" description="Alcohol dehydrogenase-like C-terminal" evidence="1">
    <location>
        <begin position="178"/>
        <end position="313"/>
    </location>
</feature>
<dbReference type="Pfam" id="PF08240">
    <property type="entry name" value="ADH_N"/>
    <property type="match status" value="1"/>
</dbReference>
<evidence type="ECO:0000313" key="4">
    <source>
        <dbReference type="Proteomes" id="UP000530670"/>
    </source>
</evidence>
<dbReference type="InterPro" id="IPR051397">
    <property type="entry name" value="Zn-ADH-like_protein"/>
</dbReference>
<dbReference type="Pfam" id="PF00107">
    <property type="entry name" value="ADH_zinc_N"/>
    <property type="match status" value="1"/>
</dbReference>
<dbReference type="GO" id="GO:0005739">
    <property type="term" value="C:mitochondrion"/>
    <property type="evidence" value="ECO:0007669"/>
    <property type="project" value="TreeGrafter"/>
</dbReference>
<evidence type="ECO:0000259" key="1">
    <source>
        <dbReference type="Pfam" id="PF00107"/>
    </source>
</evidence>
<dbReference type="PANTHER" id="PTHR43677">
    <property type="entry name" value="SHORT-CHAIN DEHYDROGENASE/REDUCTASE"/>
    <property type="match status" value="1"/>
</dbReference>
<accession>A0A8H5SGX9</accession>
<evidence type="ECO:0000313" key="3">
    <source>
        <dbReference type="EMBL" id="KAF5651418.1"/>
    </source>
</evidence>
<dbReference type="Gene3D" id="3.40.50.720">
    <property type="entry name" value="NAD(P)-binding Rossmann-like Domain"/>
    <property type="match status" value="1"/>
</dbReference>